<reference evidence="2 4" key="2">
    <citation type="submission" date="2019-06" db="EMBL/GenBank/DDBJ databases">
        <title>Comprehensive assessment of Oxford Nanopore MinION sequencing for bacterial characterization and routine diagnosis.</title>
        <authorList>
            <person name="Tan S."/>
            <person name="Dvorak C.M.T."/>
            <person name="Gebhart C."/>
            <person name="Estrada A."/>
            <person name="Marthaler D.G."/>
            <person name="Murtaugh M.P."/>
        </authorList>
    </citation>
    <scope>NUCLEOTIDE SEQUENCE [LARGE SCALE GENOMIC DNA]</scope>
    <source>
        <strain evidence="2 4">2017UMN1435.21</strain>
    </source>
</reference>
<organism evidence="2 4">
    <name type="scientific">Streptococcus suis</name>
    <dbReference type="NCBI Taxonomy" id="1307"/>
    <lineage>
        <taxon>Bacteria</taxon>
        <taxon>Bacillati</taxon>
        <taxon>Bacillota</taxon>
        <taxon>Bacilli</taxon>
        <taxon>Lactobacillales</taxon>
        <taxon>Streptococcaceae</taxon>
        <taxon>Streptococcus</taxon>
    </lineage>
</organism>
<dbReference type="Proteomes" id="UP000305785">
    <property type="component" value="Unassembled WGS sequence"/>
</dbReference>
<name>A0A0Z8D879_STRSU</name>
<proteinExistence type="predicted"/>
<accession>A0A0Z8D879</accession>
<dbReference type="Pfam" id="PF13780">
    <property type="entry name" value="DUF4176"/>
    <property type="match status" value="1"/>
</dbReference>
<comment type="caution">
    <text evidence="2">The sequence shown here is derived from an EMBL/GenBank/DDBJ whole genome shotgun (WGS) entry which is preliminary data.</text>
</comment>
<dbReference type="Proteomes" id="UP000315224">
    <property type="component" value="Unassembled WGS sequence"/>
</dbReference>
<evidence type="ECO:0000313" key="1">
    <source>
        <dbReference type="EMBL" id="TII06851.1"/>
    </source>
</evidence>
<evidence type="ECO:0000313" key="3">
    <source>
        <dbReference type="Proteomes" id="UP000305785"/>
    </source>
</evidence>
<dbReference type="RefSeq" id="WP_024383283.1">
    <property type="nucleotide sequence ID" value="NZ_CECY01000006.1"/>
</dbReference>
<dbReference type="AlphaFoldDB" id="A0A0Z8D879"/>
<dbReference type="InterPro" id="IPR025233">
    <property type="entry name" value="DUF4176"/>
</dbReference>
<evidence type="ECO:0000313" key="4">
    <source>
        <dbReference type="Proteomes" id="UP000315224"/>
    </source>
</evidence>
<sequence>MMKYLPIGTVVQLNNGQVKLMIVSRFPLYDNQGEIGYFDYSGCIYPQGTADNQFYYFNEEDIKTIWFEGYVDGQEEEYRKIARNEVGKITYPRFTLENIKN</sequence>
<protein>
    <submittedName>
        <fullName evidence="2">DUF4176 domain-containing protein</fullName>
    </submittedName>
</protein>
<evidence type="ECO:0000313" key="2">
    <source>
        <dbReference type="EMBL" id="TQE86413.1"/>
    </source>
</evidence>
<gene>
    <name evidence="1" type="ORF">FAJ36_02860</name>
    <name evidence="2" type="ORF">FH692_10575</name>
</gene>
<dbReference type="EMBL" id="VIEK01000023">
    <property type="protein sequence ID" value="TQE86413.1"/>
    <property type="molecule type" value="Genomic_DNA"/>
</dbReference>
<reference evidence="1 3" key="1">
    <citation type="submission" date="2019-04" db="EMBL/GenBank/DDBJ databases">
        <title>Genome analysis of Streptococcus suis strain WUSS330.</title>
        <authorList>
            <person name="Chen H."/>
            <person name="Gao X."/>
            <person name="Wu Z."/>
        </authorList>
    </citation>
    <scope>NUCLEOTIDE SEQUENCE [LARGE SCALE GENOMIC DNA]</scope>
    <source>
        <strain evidence="1 3">WUSS330</strain>
    </source>
</reference>
<dbReference type="EMBL" id="SSXN01000002">
    <property type="protein sequence ID" value="TII06851.1"/>
    <property type="molecule type" value="Genomic_DNA"/>
</dbReference>